<dbReference type="Proteomes" id="UP001228044">
    <property type="component" value="Unassembled WGS sequence"/>
</dbReference>
<comment type="caution">
    <text evidence="3">The sequence shown here is derived from an EMBL/GenBank/DDBJ whole genome shotgun (WGS) entry which is preliminary data.</text>
</comment>
<dbReference type="PANTHER" id="PTHR30006">
    <property type="entry name" value="THIAMINE-BINDING PERIPLASMIC PROTEIN-RELATED"/>
    <property type="match status" value="1"/>
</dbReference>
<evidence type="ECO:0000313" key="3">
    <source>
        <dbReference type="EMBL" id="MDN3919164.1"/>
    </source>
</evidence>
<name>A0ABT8DL78_9BURK</name>
<evidence type="ECO:0000256" key="1">
    <source>
        <dbReference type="ARBA" id="ARBA00022729"/>
    </source>
</evidence>
<dbReference type="PANTHER" id="PTHR30006:SF2">
    <property type="entry name" value="ABC TRANSPORTER SUBSTRATE-BINDING PROTEIN"/>
    <property type="match status" value="1"/>
</dbReference>
<evidence type="ECO:0000256" key="2">
    <source>
        <dbReference type="SAM" id="SignalP"/>
    </source>
</evidence>
<organism evidence="3 4">
    <name type="scientific">Roseateles violae</name>
    <dbReference type="NCBI Taxonomy" id="3058042"/>
    <lineage>
        <taxon>Bacteria</taxon>
        <taxon>Pseudomonadati</taxon>
        <taxon>Pseudomonadota</taxon>
        <taxon>Betaproteobacteria</taxon>
        <taxon>Burkholderiales</taxon>
        <taxon>Sphaerotilaceae</taxon>
        <taxon>Roseateles</taxon>
    </lineage>
</organism>
<feature type="chain" id="PRO_5046391077" evidence="2">
    <location>
        <begin position="18"/>
        <end position="350"/>
    </location>
</feature>
<dbReference type="Gene3D" id="3.40.190.10">
    <property type="entry name" value="Periplasmic binding protein-like II"/>
    <property type="match status" value="2"/>
</dbReference>
<dbReference type="RefSeq" id="WP_290357473.1">
    <property type="nucleotide sequence ID" value="NZ_JAUHHC010000001.1"/>
</dbReference>
<feature type="signal peptide" evidence="2">
    <location>
        <begin position="1"/>
        <end position="17"/>
    </location>
</feature>
<evidence type="ECO:0000313" key="4">
    <source>
        <dbReference type="Proteomes" id="UP001228044"/>
    </source>
</evidence>
<sequence>MQRRAALLALLCAPALAQQTADRRALEAAARAEGRIVSVGMPDGWANWRATWADLKRLYGLEHQDLNMSSAEEIERMAADGRKGTVDIGDVGFEYAAVARGRGVSLPVKPALWEQIPDWAKDADGYWALAYTGTIAFAVNRKRVARPPVTWAELFGGSHTVLIGHVGSSAQGNAAVLAAAVALGGSETQLTPALAQFARLQREGRLIVEQPSLKLLERGEIDVLLLWDFQALGMRSRLARGAPEYEVLIPADGSITSGYTPIINRHAPHPNAALLVREFIFSDAGQLNLARGYARPIRLAQLNLPEPLRQGLLDEAQYAKARLVQPAIWAWEAKKLGPIWQREVLQQARR</sequence>
<keyword evidence="4" id="KW-1185">Reference proteome</keyword>
<dbReference type="SUPFAM" id="SSF53850">
    <property type="entry name" value="Periplasmic binding protein-like II"/>
    <property type="match status" value="1"/>
</dbReference>
<reference evidence="3 4" key="1">
    <citation type="submission" date="2023-06" db="EMBL/GenBank/DDBJ databases">
        <title>Pelomonas sp. PFR6 16S ribosomal RNA gene Genome sequencing and assembly.</title>
        <authorList>
            <person name="Woo H."/>
        </authorList>
    </citation>
    <scope>NUCLEOTIDE SEQUENCE [LARGE SCALE GENOMIC DNA]</scope>
    <source>
        <strain evidence="3 4">PFR6</strain>
    </source>
</reference>
<keyword evidence="1 2" id="KW-0732">Signal</keyword>
<accession>A0ABT8DL78</accession>
<protein>
    <submittedName>
        <fullName evidence="3">Extracellular solute-binding protein</fullName>
    </submittedName>
</protein>
<gene>
    <name evidence="3" type="ORF">QWJ38_02610</name>
</gene>
<proteinExistence type="predicted"/>
<dbReference type="Pfam" id="PF13343">
    <property type="entry name" value="SBP_bac_6"/>
    <property type="match status" value="1"/>
</dbReference>
<dbReference type="EMBL" id="JAUHHC010000001">
    <property type="protein sequence ID" value="MDN3919164.1"/>
    <property type="molecule type" value="Genomic_DNA"/>
</dbReference>